<feature type="region of interest" description="Disordered" evidence="1">
    <location>
        <begin position="113"/>
        <end position="132"/>
    </location>
</feature>
<evidence type="ECO:0000256" key="1">
    <source>
        <dbReference type="SAM" id="MobiDB-lite"/>
    </source>
</evidence>
<dbReference type="Proteomes" id="UP000195137">
    <property type="component" value="Unassembled WGS sequence"/>
</dbReference>
<keyword evidence="3" id="KW-1185">Reference proteome</keyword>
<comment type="caution">
    <text evidence="2">The sequence shown here is derived from an EMBL/GenBank/DDBJ whole genome shotgun (WGS) entry which is preliminary data.</text>
</comment>
<reference evidence="2 3" key="1">
    <citation type="submission" date="2016-12" db="EMBL/GenBank/DDBJ databases">
        <title>Discovery of methanogenic haloarchaea.</title>
        <authorList>
            <person name="Sorokin D.Y."/>
            <person name="Makarova K.S."/>
            <person name="Abbas B."/>
            <person name="Ferrer M."/>
            <person name="Golyshin P.N."/>
        </authorList>
    </citation>
    <scope>NUCLEOTIDE SEQUENCE [LARGE SCALE GENOMIC DNA]</scope>
    <source>
        <strain evidence="2">AMET1</strain>
    </source>
</reference>
<proteinExistence type="predicted"/>
<dbReference type="EMBL" id="MRZU01000003">
    <property type="protein sequence ID" value="OUJ18655.1"/>
    <property type="molecule type" value="Genomic_DNA"/>
</dbReference>
<sequence length="132" mass="15453">MKKQKCIFKAFSTKKQVIIMSNEEKKKGNKVVRKKRSDKYRVINLDKAAGGFTSKDKLEMIVISSQINHNESKDKEIIFDEIEECTIRMTPSQAISLHNWLKNHIDRFKKIQDSDSSDEKTNQKDFDSVYHV</sequence>
<name>A0A1Y3GGT7_9EURY</name>
<evidence type="ECO:0000313" key="3">
    <source>
        <dbReference type="Proteomes" id="UP000195137"/>
    </source>
</evidence>
<organism evidence="2 3">
    <name type="scientific">Methanonatronarchaeum thermophilum</name>
    <dbReference type="NCBI Taxonomy" id="1927129"/>
    <lineage>
        <taxon>Archaea</taxon>
        <taxon>Methanobacteriati</taxon>
        <taxon>Methanobacteriota</taxon>
        <taxon>Methanonatronarchaeia</taxon>
        <taxon>Methanonatronarchaeales</taxon>
        <taxon>Methanonatronarchaeaceae</taxon>
        <taxon>Methanonatronarchaeum</taxon>
    </lineage>
</organism>
<accession>A0A1Y3GGT7</accession>
<evidence type="ECO:0000313" key="2">
    <source>
        <dbReference type="EMBL" id="OUJ18655.1"/>
    </source>
</evidence>
<gene>
    <name evidence="2" type="ORF">AMET1_0302</name>
</gene>
<dbReference type="AlphaFoldDB" id="A0A1Y3GGT7"/>
<protein>
    <submittedName>
        <fullName evidence="2">Uncharacterized protein</fullName>
    </submittedName>
</protein>